<dbReference type="Gene3D" id="3.30.160.60">
    <property type="entry name" value="Classic Zinc Finger"/>
    <property type="match status" value="1"/>
</dbReference>
<dbReference type="SMART" id="SM00355">
    <property type="entry name" value="ZnF_C2H2"/>
    <property type="match status" value="4"/>
</dbReference>
<dbReference type="AlphaFoldDB" id="A0A811LI66"/>
<sequence length="1200" mass="137108">MDFKCQFNNCNATVAYTDVLQHLQNHNLDKVCCWESCDEIVDCQSDLYEHLLKVHIKYNPEGCQQCGRRFAALNRLIIHHKKAHTKDFNKHMDCYCPIDNCMFSSPNLLAVQKHAYTEHVDAGFSTFNSFLFSNRVRVIFVNNKNWRQIIKQSLPDLITFDAEFCGDPLPHLPTQIAVLERHLDHNVHDFSVQLEEKENENTMQVDSPALAEKKRQNSTNFTTVTQPSRQSNPSERPRQVPQHVVDNSVDEAEIQRQINYQMKFVDFTQLIRGGYQQSDVDLVYTAVRDYVNQKHVRERYKDLSDCVTYTIQYLTGQKVDFRSNSRQSNASSTSSAKQKSSHSDVHQLRQVKREHVEQAQEHANQFAPSISHSRSNSTNHRVANAQKAQQQYPSEGNNNCYPNNNGNLNANVGVDHINVNIDVEQPSNAENYYDPHLDALGYKRVDGLINTRPVVCKMEPGEEQVVEESIVHQGDILSGIPAGFYEEEVEDEEDQEEPSSSMDPLQQSLPESNNFSESGASATSNPFGQSTGTVVGQNVTEFLKNIFMKVDQAKKLGAFPTNVNSEGSYGSNLNSDGDIDLRALPRDTDFRGGLNQQEDGLGQQQGRVNQQQVRTNQQSLDMNRKKDNIPAHNQLQQQILDEFDQTLSSSVTSPPNPRAKSHNGSLLPQRDGVSNLPQLDDVPHGLNVKLGIQDDESGYQEQERNNGYGDMEIDYSQDSLQDSSQVSGKVSSQDSVQIIDEVPQDPLDYMKKFRDYTGQKSSNVLTNSNQTRLGSSLGSKLLQNSGKPLMYQKGLERRVFYSERRPITSYKDRRRRCHRQYEYDSGNDRHYSCDSDDRKYSDSGSGRYRDRFAEHNRRFYERKEFRRESDRKQKSKGGEDNRKKVSIEGRKDQEKHGDDGKEDEGTSEGTANDVLKASLRLRIQYPRADHITDFINKQDERSRKISMTRISSSRSSSNSSESSRVISAQGHNRRSTSTESTRQRRRRRSISNDSRSHRRREDSSGSSQRTYYRRRSRSRSSYNRHRRSTSTSSTERDHTKRRSSSRTSSRNKGSERRTETPISDDDKISKLRKAAESVPGSSYRVDKSVVLPAVSSEEEMPVGVPLQRNLITINVNNDSYTMERAARADRLALPKNQDVNKDKTALIVYGSYSGTEKQFRNFVNTFGRCSVVQIKPVRSNMASFFCQFKDPKMAYKLFLR</sequence>
<feature type="compositionally biased region" description="Acidic residues" evidence="2">
    <location>
        <begin position="487"/>
        <end position="497"/>
    </location>
</feature>
<feature type="region of interest" description="Disordered" evidence="2">
    <location>
        <begin position="824"/>
        <end position="848"/>
    </location>
</feature>
<feature type="region of interest" description="Disordered" evidence="2">
    <location>
        <begin position="941"/>
        <end position="1082"/>
    </location>
</feature>
<dbReference type="EMBL" id="CAJFCW020000006">
    <property type="protein sequence ID" value="CAG9124225.1"/>
    <property type="molecule type" value="Genomic_DNA"/>
</dbReference>
<accession>A0A811LI66</accession>
<dbReference type="PROSITE" id="PS00028">
    <property type="entry name" value="ZINC_FINGER_C2H2_1"/>
    <property type="match status" value="1"/>
</dbReference>
<feature type="region of interest" description="Disordered" evidence="2">
    <location>
        <begin position="194"/>
        <end position="243"/>
    </location>
</feature>
<name>A0A811LI66_9BILA</name>
<feature type="compositionally biased region" description="Polar residues" evidence="2">
    <location>
        <begin position="498"/>
        <end position="529"/>
    </location>
</feature>
<feature type="compositionally biased region" description="Basic and acidic residues" evidence="2">
    <location>
        <begin position="864"/>
        <end position="899"/>
    </location>
</feature>
<evidence type="ECO:0000256" key="1">
    <source>
        <dbReference type="PROSITE-ProRule" id="PRU00042"/>
    </source>
</evidence>
<feature type="compositionally biased region" description="Basic residues" evidence="2">
    <location>
        <begin position="1011"/>
        <end position="1028"/>
    </location>
</feature>
<dbReference type="EMBL" id="CAJFDH010000006">
    <property type="protein sequence ID" value="CAD5228198.1"/>
    <property type="molecule type" value="Genomic_DNA"/>
</dbReference>
<dbReference type="Proteomes" id="UP000614601">
    <property type="component" value="Unassembled WGS sequence"/>
</dbReference>
<dbReference type="InterPro" id="IPR013087">
    <property type="entry name" value="Znf_C2H2_type"/>
</dbReference>
<dbReference type="OrthoDB" id="6077919at2759"/>
<feature type="compositionally biased region" description="Low complexity" evidence="2">
    <location>
        <begin position="322"/>
        <end position="338"/>
    </location>
</feature>
<feature type="compositionally biased region" description="Basic and acidic residues" evidence="2">
    <location>
        <begin position="579"/>
        <end position="590"/>
    </location>
</feature>
<keyword evidence="1" id="KW-0862">Zinc</keyword>
<protein>
    <recommendedName>
        <fullName evidence="3">C2H2-type domain-containing protein</fullName>
    </recommendedName>
</protein>
<feature type="region of interest" description="Disordered" evidence="2">
    <location>
        <begin position="647"/>
        <end position="713"/>
    </location>
</feature>
<feature type="region of interest" description="Disordered" evidence="2">
    <location>
        <begin position="487"/>
        <end position="529"/>
    </location>
</feature>
<feature type="region of interest" description="Disordered" evidence="2">
    <location>
        <begin position="864"/>
        <end position="911"/>
    </location>
</feature>
<feature type="domain" description="C2H2-type" evidence="3">
    <location>
        <begin position="61"/>
        <end position="89"/>
    </location>
</feature>
<feature type="compositionally biased region" description="Basic and acidic residues" evidence="2">
    <location>
        <begin position="341"/>
        <end position="360"/>
    </location>
</feature>
<organism evidence="4 5">
    <name type="scientific">Bursaphelenchus okinawaensis</name>
    <dbReference type="NCBI Taxonomy" id="465554"/>
    <lineage>
        <taxon>Eukaryota</taxon>
        <taxon>Metazoa</taxon>
        <taxon>Ecdysozoa</taxon>
        <taxon>Nematoda</taxon>
        <taxon>Chromadorea</taxon>
        <taxon>Rhabditida</taxon>
        <taxon>Tylenchina</taxon>
        <taxon>Tylenchomorpha</taxon>
        <taxon>Aphelenchoidea</taxon>
        <taxon>Aphelenchoididae</taxon>
        <taxon>Bursaphelenchus</taxon>
    </lineage>
</organism>
<keyword evidence="5" id="KW-1185">Reference proteome</keyword>
<evidence type="ECO:0000259" key="3">
    <source>
        <dbReference type="PROSITE" id="PS50157"/>
    </source>
</evidence>
<feature type="compositionally biased region" description="Basic and acidic residues" evidence="2">
    <location>
        <begin position="1052"/>
        <end position="1075"/>
    </location>
</feature>
<feature type="region of interest" description="Disordered" evidence="2">
    <location>
        <begin position="322"/>
        <end position="403"/>
    </location>
</feature>
<feature type="compositionally biased region" description="Low complexity" evidence="2">
    <location>
        <begin position="602"/>
        <end position="618"/>
    </location>
</feature>
<feature type="region of interest" description="Disordered" evidence="2">
    <location>
        <begin position="560"/>
        <end position="623"/>
    </location>
</feature>
<gene>
    <name evidence="4" type="ORF">BOKJ2_LOCUS12558</name>
</gene>
<feature type="compositionally biased region" description="Polar residues" evidence="2">
    <location>
        <begin position="561"/>
        <end position="575"/>
    </location>
</feature>
<reference evidence="4" key="1">
    <citation type="submission" date="2020-09" db="EMBL/GenBank/DDBJ databases">
        <authorList>
            <person name="Kikuchi T."/>
        </authorList>
    </citation>
    <scope>NUCLEOTIDE SEQUENCE</scope>
    <source>
        <strain evidence="4">SH1</strain>
    </source>
</reference>
<evidence type="ECO:0000313" key="4">
    <source>
        <dbReference type="EMBL" id="CAD5228198.1"/>
    </source>
</evidence>
<feature type="compositionally biased region" description="Polar residues" evidence="2">
    <location>
        <begin position="361"/>
        <end position="396"/>
    </location>
</feature>
<evidence type="ECO:0000313" key="5">
    <source>
        <dbReference type="Proteomes" id="UP000614601"/>
    </source>
</evidence>
<feature type="compositionally biased region" description="Low complexity" evidence="2">
    <location>
        <begin position="945"/>
        <end position="967"/>
    </location>
</feature>
<evidence type="ECO:0000256" key="2">
    <source>
        <dbReference type="SAM" id="MobiDB-lite"/>
    </source>
</evidence>
<dbReference type="Proteomes" id="UP000783686">
    <property type="component" value="Unassembled WGS sequence"/>
</dbReference>
<proteinExistence type="predicted"/>
<comment type="caution">
    <text evidence="4">The sequence shown here is derived from an EMBL/GenBank/DDBJ whole genome shotgun (WGS) entry which is preliminary data.</text>
</comment>
<keyword evidence="1" id="KW-0479">Metal-binding</keyword>
<keyword evidence="1" id="KW-0863">Zinc-finger</keyword>
<feature type="compositionally biased region" description="Polar residues" evidence="2">
    <location>
        <begin position="217"/>
        <end position="234"/>
    </location>
</feature>
<dbReference type="PROSITE" id="PS50157">
    <property type="entry name" value="ZINC_FINGER_C2H2_2"/>
    <property type="match status" value="1"/>
</dbReference>
<dbReference type="GO" id="GO:0008270">
    <property type="term" value="F:zinc ion binding"/>
    <property type="evidence" value="ECO:0007669"/>
    <property type="project" value="UniProtKB-KW"/>
</dbReference>